<evidence type="ECO:0000313" key="2">
    <source>
        <dbReference type="Proteomes" id="UP000004995"/>
    </source>
</evidence>
<dbReference type="ExpressionAtlas" id="A0A0Q3SXN8">
    <property type="expression patterns" value="baseline"/>
</dbReference>
<dbReference type="Gramene" id="KQL24620">
    <property type="protein sequence ID" value="KQL24620"/>
    <property type="gene ID" value="SETIT_0300971mg"/>
</dbReference>
<dbReference type="EnsemblPlants" id="KQL24620">
    <property type="protein sequence ID" value="KQL24620"/>
    <property type="gene ID" value="SETIT_0300971mg"/>
</dbReference>
<reference evidence="1" key="2">
    <citation type="submission" date="2018-08" db="UniProtKB">
        <authorList>
            <consortium name="EnsemblPlants"/>
        </authorList>
    </citation>
    <scope>IDENTIFICATION</scope>
    <source>
        <strain evidence="1">Yugu1</strain>
    </source>
</reference>
<organism evidence="1 2">
    <name type="scientific">Setaria italica</name>
    <name type="common">Foxtail millet</name>
    <name type="synonym">Panicum italicum</name>
    <dbReference type="NCBI Taxonomy" id="4555"/>
    <lineage>
        <taxon>Eukaryota</taxon>
        <taxon>Viridiplantae</taxon>
        <taxon>Streptophyta</taxon>
        <taxon>Embryophyta</taxon>
        <taxon>Tracheophyta</taxon>
        <taxon>Spermatophyta</taxon>
        <taxon>Magnoliopsida</taxon>
        <taxon>Liliopsida</taxon>
        <taxon>Poales</taxon>
        <taxon>Poaceae</taxon>
        <taxon>PACMAD clade</taxon>
        <taxon>Panicoideae</taxon>
        <taxon>Panicodae</taxon>
        <taxon>Paniceae</taxon>
        <taxon>Cenchrinae</taxon>
        <taxon>Setaria</taxon>
    </lineage>
</organism>
<name>A0A0Q3SXN8_SETIT</name>
<reference evidence="2" key="1">
    <citation type="journal article" date="2012" name="Nat. Biotechnol.">
        <title>Reference genome sequence of the model plant Setaria.</title>
        <authorList>
            <person name="Bennetzen J.L."/>
            <person name="Schmutz J."/>
            <person name="Wang H."/>
            <person name="Percifield R."/>
            <person name="Hawkins J."/>
            <person name="Pontaroli A.C."/>
            <person name="Estep M."/>
            <person name="Feng L."/>
            <person name="Vaughn J.N."/>
            <person name="Grimwood J."/>
            <person name="Jenkins J."/>
            <person name="Barry K."/>
            <person name="Lindquist E."/>
            <person name="Hellsten U."/>
            <person name="Deshpande S."/>
            <person name="Wang X."/>
            <person name="Wu X."/>
            <person name="Mitros T."/>
            <person name="Triplett J."/>
            <person name="Yang X."/>
            <person name="Ye C.Y."/>
            <person name="Mauro-Herrera M."/>
            <person name="Wang L."/>
            <person name="Li P."/>
            <person name="Sharma M."/>
            <person name="Sharma R."/>
            <person name="Ronald P.C."/>
            <person name="Panaud O."/>
            <person name="Kellogg E.A."/>
            <person name="Brutnell T.P."/>
            <person name="Doust A.N."/>
            <person name="Tuskan G.A."/>
            <person name="Rokhsar D."/>
            <person name="Devos K.M."/>
        </authorList>
    </citation>
    <scope>NUCLEOTIDE SEQUENCE [LARGE SCALE GENOMIC DNA]</scope>
    <source>
        <strain evidence="2">cv. Yugu1</strain>
    </source>
</reference>
<dbReference type="AlphaFoldDB" id="A0A0Q3SXN8"/>
<dbReference type="Proteomes" id="UP000004995">
    <property type="component" value="Unassembled WGS sequence"/>
</dbReference>
<protein>
    <submittedName>
        <fullName evidence="1">Uncharacterized protein</fullName>
    </submittedName>
</protein>
<accession>A0A0Q3SXN8</accession>
<keyword evidence="2" id="KW-1185">Reference proteome</keyword>
<proteinExistence type="predicted"/>
<dbReference type="EMBL" id="AGNK02001102">
    <property type="status" value="NOT_ANNOTATED_CDS"/>
    <property type="molecule type" value="Genomic_DNA"/>
</dbReference>
<evidence type="ECO:0000313" key="1">
    <source>
        <dbReference type="EnsemblPlants" id="KQL24620"/>
    </source>
</evidence>
<sequence length="53" mass="6008">IGPLFSQLMPMMEASPVYSVARNASGDCWFTTYLLTLSVIYPFGQNFFWLKAP</sequence>